<dbReference type="PANTHER" id="PTHR33116">
    <property type="entry name" value="REVERSE TRANSCRIPTASE ZINC-BINDING DOMAIN-CONTAINING PROTEIN-RELATED-RELATED"/>
    <property type="match status" value="1"/>
</dbReference>
<sequence length="154" mass="17629">MQDGESISRMEEKYLKYGTTLAQSVISTIPVYTMQCGKLPANVCQKFDKITRDFIWGSTPDHRKIHLVNWEEVCLIKKLGGLRIRQMKDANKALLAKPAWKILKKDSTGWCASYLLSRSSNSLFSLCLIQADSALWKDILYGFHTLQLGLKWRS</sequence>
<evidence type="ECO:0000313" key="2">
    <source>
        <dbReference type="Proteomes" id="UP001419268"/>
    </source>
</evidence>
<dbReference type="AlphaFoldDB" id="A0AAP0PPQ1"/>
<dbReference type="PANTHER" id="PTHR33116:SF78">
    <property type="entry name" value="OS12G0587133 PROTEIN"/>
    <property type="match status" value="1"/>
</dbReference>
<name>A0AAP0PPQ1_9MAGN</name>
<keyword evidence="2" id="KW-1185">Reference proteome</keyword>
<reference evidence="1 2" key="1">
    <citation type="submission" date="2024-01" db="EMBL/GenBank/DDBJ databases">
        <title>Genome assemblies of Stephania.</title>
        <authorList>
            <person name="Yang L."/>
        </authorList>
    </citation>
    <scope>NUCLEOTIDE SEQUENCE [LARGE SCALE GENOMIC DNA]</scope>
    <source>
        <strain evidence="1">JXDWG</strain>
        <tissue evidence="1">Leaf</tissue>
    </source>
</reference>
<comment type="caution">
    <text evidence="1">The sequence shown here is derived from an EMBL/GenBank/DDBJ whole genome shotgun (WGS) entry which is preliminary data.</text>
</comment>
<accession>A0AAP0PPQ1</accession>
<gene>
    <name evidence="1" type="ORF">Scep_007133</name>
</gene>
<dbReference type="Proteomes" id="UP001419268">
    <property type="component" value="Unassembled WGS sequence"/>
</dbReference>
<dbReference type="EMBL" id="JBBNAG010000003">
    <property type="protein sequence ID" value="KAK9148376.1"/>
    <property type="molecule type" value="Genomic_DNA"/>
</dbReference>
<protein>
    <submittedName>
        <fullName evidence="1">Uncharacterized protein</fullName>
    </submittedName>
</protein>
<proteinExistence type="predicted"/>
<evidence type="ECO:0000313" key="1">
    <source>
        <dbReference type="EMBL" id="KAK9148376.1"/>
    </source>
</evidence>
<organism evidence="1 2">
    <name type="scientific">Stephania cephalantha</name>
    <dbReference type="NCBI Taxonomy" id="152367"/>
    <lineage>
        <taxon>Eukaryota</taxon>
        <taxon>Viridiplantae</taxon>
        <taxon>Streptophyta</taxon>
        <taxon>Embryophyta</taxon>
        <taxon>Tracheophyta</taxon>
        <taxon>Spermatophyta</taxon>
        <taxon>Magnoliopsida</taxon>
        <taxon>Ranunculales</taxon>
        <taxon>Menispermaceae</taxon>
        <taxon>Menispermoideae</taxon>
        <taxon>Cissampelideae</taxon>
        <taxon>Stephania</taxon>
    </lineage>
</organism>